<dbReference type="EMBL" id="DSEU01000017">
    <property type="protein sequence ID" value="HEM66526.1"/>
    <property type="molecule type" value="Genomic_DNA"/>
</dbReference>
<proteinExistence type="predicted"/>
<accession>A0A7J2U1H4</accession>
<name>A0A7J2U1H4_9CREN</name>
<gene>
    <name evidence="2" type="ORF">ENO26_02995</name>
</gene>
<keyword evidence="1" id="KW-1133">Transmembrane helix</keyword>
<comment type="caution">
    <text evidence="2">The sequence shown here is derived from an EMBL/GenBank/DDBJ whole genome shotgun (WGS) entry which is preliminary data.</text>
</comment>
<sequence>MARKSVQMLVEVLIIVVIAQLALFAVSVNACVDPSSVYAVEVVLNKPGVSYNLSPLEALVGRGVVKADNTTYIFKYGLAVKCLGAMSNASSSNLDFVATIYLAKFADEAPYVEGLTPGEIRYYLGIRIEPASPPPETYTNYSPQILTYTTTITAVAEPQILITTTVESTARNTTLNWVVVTKQPQPTIAKPATQSIEQNKTWSGSRTTETECNVYEGLGAGIKLVLEDTLRYLIRMSVISGLSEDDVKEIGSIARPGLAGWNNRLIYSQKIGAWAPYSDLVGRGLIKGAIMRGNLCGANIPQNIINVIKSMNTLTNTTLAIFYPRLTPIATRTAELLMITPTATSTYAPTPQPSTYSAPASLNTTNLPTAIPLITVREWRDGVIVAISIAIGVLTAILTYIYLSRHLLN</sequence>
<keyword evidence="1" id="KW-0812">Transmembrane</keyword>
<organism evidence="2">
    <name type="scientific">Ignisphaera aggregans</name>
    <dbReference type="NCBI Taxonomy" id="334771"/>
    <lineage>
        <taxon>Archaea</taxon>
        <taxon>Thermoproteota</taxon>
        <taxon>Thermoprotei</taxon>
        <taxon>Desulfurococcales</taxon>
        <taxon>Desulfurococcaceae</taxon>
        <taxon>Ignisphaera</taxon>
    </lineage>
</organism>
<feature type="transmembrane region" description="Helical" evidence="1">
    <location>
        <begin position="382"/>
        <end position="403"/>
    </location>
</feature>
<dbReference type="AlphaFoldDB" id="A0A7J2U1H4"/>
<keyword evidence="1" id="KW-0472">Membrane</keyword>
<evidence type="ECO:0000313" key="2">
    <source>
        <dbReference type="EMBL" id="HEM66526.1"/>
    </source>
</evidence>
<reference evidence="2" key="1">
    <citation type="journal article" date="2020" name="mSystems">
        <title>Genome- and Community-Level Interaction Insights into Carbon Utilization and Element Cycling Functions of Hydrothermarchaeota in Hydrothermal Sediment.</title>
        <authorList>
            <person name="Zhou Z."/>
            <person name="Liu Y."/>
            <person name="Xu W."/>
            <person name="Pan J."/>
            <person name="Luo Z.H."/>
            <person name="Li M."/>
        </authorList>
    </citation>
    <scope>NUCLEOTIDE SEQUENCE [LARGE SCALE GENOMIC DNA]</scope>
    <source>
        <strain evidence="2">SpSt-125</strain>
    </source>
</reference>
<protein>
    <submittedName>
        <fullName evidence="2">Uncharacterized protein</fullName>
    </submittedName>
</protein>
<evidence type="ECO:0000256" key="1">
    <source>
        <dbReference type="SAM" id="Phobius"/>
    </source>
</evidence>